<evidence type="ECO:0000313" key="2">
    <source>
        <dbReference type="EMBL" id="PCH62436.1"/>
    </source>
</evidence>
<evidence type="ECO:0000256" key="1">
    <source>
        <dbReference type="SAM" id="Phobius"/>
    </source>
</evidence>
<organism evidence="2 3">
    <name type="scientific">SAR86 cluster bacterium</name>
    <dbReference type="NCBI Taxonomy" id="2030880"/>
    <lineage>
        <taxon>Bacteria</taxon>
        <taxon>Pseudomonadati</taxon>
        <taxon>Pseudomonadota</taxon>
        <taxon>Gammaproteobacteria</taxon>
        <taxon>SAR86 cluster</taxon>
    </lineage>
</organism>
<dbReference type="EMBL" id="NVQR01000039">
    <property type="protein sequence ID" value="PCH62436.1"/>
    <property type="molecule type" value="Genomic_DNA"/>
</dbReference>
<keyword evidence="1" id="KW-0812">Transmembrane</keyword>
<feature type="transmembrane region" description="Helical" evidence="1">
    <location>
        <begin position="93"/>
        <end position="111"/>
    </location>
</feature>
<dbReference type="AlphaFoldDB" id="A0A2A4MS63"/>
<name>A0A2A4MS63_9GAMM</name>
<dbReference type="Proteomes" id="UP000218172">
    <property type="component" value="Unassembled WGS sequence"/>
</dbReference>
<feature type="transmembrane region" description="Helical" evidence="1">
    <location>
        <begin position="70"/>
        <end position="86"/>
    </location>
</feature>
<sequence length="284" mass="31646">MGSLAQFVLKGRKQAILAVIILGAIPLVYLLNPVVVGLIMLRKGVSEAAVILCWALLPMVTWAYVFGDMIPLIMLFGLTGLAWLLRETQSWQFTMLGAIAIGVVVEIYLHLQPAIMDNFFIQLEIILAQNEVESLQGSFSLEELREVLISMIGSGYMFVSIMLLMLCRWMQANLFNPGGFQTEIHLLRIDRKIAFVLVVLVVLSLFGIVVPQAWLFYLLIPLVIAGMALVHYTVAQRKLSSLYLVAMYALIVIKPQTVLQVIVLLALVDSQLDLRKKINKSGST</sequence>
<comment type="caution">
    <text evidence="2">The sequence shown here is derived from an EMBL/GenBank/DDBJ whole genome shotgun (WGS) entry which is preliminary data.</text>
</comment>
<feature type="transmembrane region" description="Helical" evidence="1">
    <location>
        <begin position="48"/>
        <end position="64"/>
    </location>
</feature>
<evidence type="ECO:0008006" key="4">
    <source>
        <dbReference type="Google" id="ProtNLM"/>
    </source>
</evidence>
<feature type="transmembrane region" description="Helical" evidence="1">
    <location>
        <begin position="193"/>
        <end position="210"/>
    </location>
</feature>
<feature type="transmembrane region" description="Helical" evidence="1">
    <location>
        <begin position="216"/>
        <end position="235"/>
    </location>
</feature>
<feature type="transmembrane region" description="Helical" evidence="1">
    <location>
        <begin position="15"/>
        <end position="41"/>
    </location>
</feature>
<keyword evidence="1" id="KW-0472">Membrane</keyword>
<feature type="transmembrane region" description="Helical" evidence="1">
    <location>
        <begin position="242"/>
        <end position="268"/>
    </location>
</feature>
<reference evidence="3" key="1">
    <citation type="submission" date="2017-08" db="EMBL/GenBank/DDBJ databases">
        <title>A dynamic microbial community with high functional redundancy inhabits the cold, oxic subseafloor aquifer.</title>
        <authorList>
            <person name="Tully B.J."/>
            <person name="Wheat C.G."/>
            <person name="Glazer B.T."/>
            <person name="Huber J.A."/>
        </authorList>
    </citation>
    <scope>NUCLEOTIDE SEQUENCE [LARGE SCALE GENOMIC DNA]</scope>
</reference>
<gene>
    <name evidence="2" type="ORF">COC19_02880</name>
</gene>
<protein>
    <recommendedName>
        <fullName evidence="4">DUF2232 domain-containing protein</fullName>
    </recommendedName>
</protein>
<keyword evidence="1" id="KW-1133">Transmembrane helix</keyword>
<evidence type="ECO:0000313" key="3">
    <source>
        <dbReference type="Proteomes" id="UP000218172"/>
    </source>
</evidence>
<proteinExistence type="predicted"/>
<feature type="transmembrane region" description="Helical" evidence="1">
    <location>
        <begin position="147"/>
        <end position="167"/>
    </location>
</feature>
<accession>A0A2A4MS63</accession>